<protein>
    <recommendedName>
        <fullName evidence="1">Sacsin/Nov domain-containing protein</fullName>
    </recommendedName>
</protein>
<organism evidence="2 3">
    <name type="scientific">Rhizopogon vesiculosus</name>
    <dbReference type="NCBI Taxonomy" id="180088"/>
    <lineage>
        <taxon>Eukaryota</taxon>
        <taxon>Fungi</taxon>
        <taxon>Dikarya</taxon>
        <taxon>Basidiomycota</taxon>
        <taxon>Agaricomycotina</taxon>
        <taxon>Agaricomycetes</taxon>
        <taxon>Agaricomycetidae</taxon>
        <taxon>Boletales</taxon>
        <taxon>Suillineae</taxon>
        <taxon>Rhizopogonaceae</taxon>
        <taxon>Rhizopogon</taxon>
    </lineage>
</organism>
<feature type="domain" description="Sacsin/Nov" evidence="1">
    <location>
        <begin position="14"/>
        <end position="168"/>
    </location>
</feature>
<dbReference type="Pfam" id="PF12449">
    <property type="entry name" value="DUF3684"/>
    <property type="match status" value="3"/>
</dbReference>
<dbReference type="AlphaFoldDB" id="A0A1J8QVA4"/>
<reference evidence="2 3" key="1">
    <citation type="submission" date="2016-03" db="EMBL/GenBank/DDBJ databases">
        <title>Comparative genomics of the ectomycorrhizal sister species Rhizopogon vinicolor and Rhizopogon vesiculosus (Basidiomycota: Boletales) reveals a divergence of the mating type B locus.</title>
        <authorList>
            <person name="Mujic A.B."/>
            <person name="Kuo A."/>
            <person name="Tritt A."/>
            <person name="Lipzen A."/>
            <person name="Chen C."/>
            <person name="Johnson J."/>
            <person name="Sharma A."/>
            <person name="Barry K."/>
            <person name="Grigoriev I.V."/>
            <person name="Spatafora J.W."/>
        </authorList>
    </citation>
    <scope>NUCLEOTIDE SEQUENCE [LARGE SCALE GENOMIC DNA]</scope>
    <source>
        <strain evidence="2 3">AM-OR11-056</strain>
    </source>
</reference>
<name>A0A1J8QVA4_9AGAM</name>
<evidence type="ECO:0000259" key="1">
    <source>
        <dbReference type="Pfam" id="PF25794"/>
    </source>
</evidence>
<dbReference type="PANTHER" id="PTHR47839:SF1">
    <property type="entry name" value="DOMAIN PROTEIN, PUTATIVE (AFU_ORTHOLOGUE AFUA_6G04830)-RELATED"/>
    <property type="match status" value="1"/>
</dbReference>
<dbReference type="InterPro" id="IPR022155">
    <property type="entry name" value="DUF3684"/>
</dbReference>
<accession>A0A1J8QVA4</accession>
<dbReference type="OrthoDB" id="10031156at2759"/>
<sequence length="854" mass="96018">MAKEGVEVNGRALVDKVLARYSEDFTVFGEILQNAANARATEVRIEFQTSDYTKHSAGANDEMNGINGIIPDLNTTELSKWIVRNNGDYFEVKDWDQLTKIAVGNPDEQKIGVFGVGFYNVFSVTDSLLVVSGGKSLSIFLEGDQPYTSDNTCTNSPWTSIEMELKEDMQGPVPKPFDLARFLAATMTFMPTLKTISVFFDDTVFLKITKSIEEPSNVPIPNEMLRESEGRMMNIKTVSVVSQGVTVEITDWALAAGTRKPSTQHAASASHDILRGLNATTKKVPPSHFAFEMVYFSKEEHDARAAEEKSDPLGSVFRGPQGLFHQLDGDMGYRSRVFIGQSTAQTTRIGGHLSGPFIPTVGRGSIDLISGHIAKWNEELLYVGGFLARLVYEKEIGDIWNYWPKGALTNSSAAASSGEKASYPMHYFSFNPSTPDDKVSKVLRGAFFNCSTRDCFPMMSNSGIQYTKNVRQPNADFTSFMKIMPVLLPTSPGDPPSSIDLVPLYSFSDVVNELEGRILKDDEMVGLLRWWIDVYDIVPNDSVQGELMKAVKLNIGNPKRQMSLSQIFKFVDSSIWIPWLQSDDVLPPDTIPFSFTRSLDRRQIPSALGWESMTVVDWLSHMISAQIDSAHDIRKNPTYSNRVLVILGNIWGTLSSEIRDEAKEFMQDVLWIATNKGLRRADEAYFQEADVFRDLPVVTGNVFDPQMVTVLTEFGVEKRLDFTKLFEKARQSDTWSAVDMIRYLDTDPRTEDMLDDIRSHALYLPHDDLRKLGLPILNWPLEIDSDDDQLLTMLGFLRHPPLEKIVEIAGSDDLEIRRAAFTYFSNKFDEFYYKDYDPSLCAGKPFIPALKDDE</sequence>
<dbReference type="SUPFAM" id="SSF55874">
    <property type="entry name" value="ATPase domain of HSP90 chaperone/DNA topoisomerase II/histidine kinase"/>
    <property type="match status" value="1"/>
</dbReference>
<proteinExistence type="predicted"/>
<keyword evidence="3" id="KW-1185">Reference proteome</keyword>
<evidence type="ECO:0000313" key="2">
    <source>
        <dbReference type="EMBL" id="OJA15596.1"/>
    </source>
</evidence>
<dbReference type="Pfam" id="PF25794">
    <property type="entry name" value="SACS"/>
    <property type="match status" value="1"/>
</dbReference>
<dbReference type="PANTHER" id="PTHR47839">
    <property type="entry name" value="DOMAIN PROTEIN, PUTATIVE (AFU_ORTHOLOGUE AFUA_6G04830)-RELATED"/>
    <property type="match status" value="1"/>
</dbReference>
<dbReference type="Proteomes" id="UP000183567">
    <property type="component" value="Unassembled WGS sequence"/>
</dbReference>
<dbReference type="EMBL" id="LVVM01003008">
    <property type="protein sequence ID" value="OJA15596.1"/>
    <property type="molecule type" value="Genomic_DNA"/>
</dbReference>
<evidence type="ECO:0000313" key="3">
    <source>
        <dbReference type="Proteomes" id="UP000183567"/>
    </source>
</evidence>
<dbReference type="InterPro" id="IPR036890">
    <property type="entry name" value="HATPase_C_sf"/>
</dbReference>
<dbReference type="InterPro" id="IPR058210">
    <property type="entry name" value="SACS/Nov_dom"/>
</dbReference>
<dbReference type="STRING" id="180088.A0A1J8QVA4"/>
<gene>
    <name evidence="2" type="ORF">AZE42_08334</name>
</gene>
<dbReference type="Gene3D" id="3.30.565.10">
    <property type="entry name" value="Histidine kinase-like ATPase, C-terminal domain"/>
    <property type="match status" value="1"/>
</dbReference>
<comment type="caution">
    <text evidence="2">The sequence shown here is derived from an EMBL/GenBank/DDBJ whole genome shotgun (WGS) entry which is preliminary data.</text>
</comment>